<evidence type="ECO:0008006" key="4">
    <source>
        <dbReference type="Google" id="ProtNLM"/>
    </source>
</evidence>
<evidence type="ECO:0000256" key="1">
    <source>
        <dbReference type="SAM" id="MobiDB-lite"/>
    </source>
</evidence>
<feature type="compositionally biased region" description="Basic and acidic residues" evidence="1">
    <location>
        <begin position="1"/>
        <end position="12"/>
    </location>
</feature>
<evidence type="ECO:0000313" key="3">
    <source>
        <dbReference type="Proteomes" id="UP000248134"/>
    </source>
</evidence>
<proteinExistence type="predicted"/>
<sequence length="302" mass="31945">MKRDRQSRRCPDELDIAGSAERSPKVDDRVRHLLSGETIMLRVKTTLVVAALATTTLCGAVYAADHQTSPGQATAQDFSKLSRDGFNAFQDIREARLALFNGKPEAARKDVNKAMESLEKSKTDDSVFLKAESEMKLSAPSASASQQSASQTTASTKPVKWLPINGTITVQEDYSAVPAKVAALKTANSQLKAGKQKEALDTLKMNDVNVAVSLESAPIDATLKGVDQASKLLDAGKYYEANGALMQVENGVRYSVVDMQDKAPTTASTAAPDTKSAPATTGQATAAKPSASSPPTANPASR</sequence>
<name>A0A323URV1_RHOPL</name>
<comment type="caution">
    <text evidence="2">The sequence shown here is derived from an EMBL/GenBank/DDBJ whole genome shotgun (WGS) entry which is preliminary data.</text>
</comment>
<dbReference type="AlphaFoldDB" id="A0A323URV1"/>
<dbReference type="InterPro" id="IPR021236">
    <property type="entry name" value="Uncharacterised_YfdX"/>
</dbReference>
<reference evidence="2 3" key="1">
    <citation type="submission" date="2018-06" db="EMBL/GenBank/DDBJ databases">
        <title>Draft Whole-Genome Sequence of the purple photosynthetic bacterium Rhodospeudomonas palustris XCP.</title>
        <authorList>
            <person name="Rayyan A."/>
            <person name="Meyer T.E."/>
            <person name="Kyndt J.A."/>
        </authorList>
    </citation>
    <scope>NUCLEOTIDE SEQUENCE [LARGE SCALE GENOMIC DNA]</scope>
    <source>
        <strain evidence="2 3">XCP</strain>
    </source>
</reference>
<dbReference type="EMBL" id="QKQS01000001">
    <property type="protein sequence ID" value="PZA13906.1"/>
    <property type="molecule type" value="Genomic_DNA"/>
</dbReference>
<dbReference type="Gene3D" id="1.20.120.1940">
    <property type="entry name" value="YfdX protein domain"/>
    <property type="match status" value="1"/>
</dbReference>
<feature type="region of interest" description="Disordered" evidence="1">
    <location>
        <begin position="264"/>
        <end position="302"/>
    </location>
</feature>
<evidence type="ECO:0000313" key="2">
    <source>
        <dbReference type="EMBL" id="PZA13906.1"/>
    </source>
</evidence>
<feature type="region of interest" description="Disordered" evidence="1">
    <location>
        <begin position="1"/>
        <end position="22"/>
    </location>
</feature>
<protein>
    <recommendedName>
        <fullName evidence="4">YfdX family protein</fullName>
    </recommendedName>
</protein>
<dbReference type="Proteomes" id="UP000248134">
    <property type="component" value="Unassembled WGS sequence"/>
</dbReference>
<dbReference type="OrthoDB" id="6506866at2"/>
<dbReference type="Gene3D" id="6.10.250.2140">
    <property type="match status" value="1"/>
</dbReference>
<gene>
    <name evidence="2" type="ORF">DNX69_00285</name>
</gene>
<organism evidence="2 3">
    <name type="scientific">Rhodopseudomonas palustris</name>
    <dbReference type="NCBI Taxonomy" id="1076"/>
    <lineage>
        <taxon>Bacteria</taxon>
        <taxon>Pseudomonadati</taxon>
        <taxon>Pseudomonadota</taxon>
        <taxon>Alphaproteobacteria</taxon>
        <taxon>Hyphomicrobiales</taxon>
        <taxon>Nitrobacteraceae</taxon>
        <taxon>Rhodopseudomonas</taxon>
    </lineage>
</organism>
<accession>A0A323URV1</accession>
<dbReference type="Pfam" id="PF10938">
    <property type="entry name" value="YfdX"/>
    <property type="match status" value="1"/>
</dbReference>